<feature type="domain" description="4-O-methyl-glucuronoyl methylesterase-like" evidence="4">
    <location>
        <begin position="176"/>
        <end position="306"/>
    </location>
</feature>
<feature type="non-terminal residue" evidence="5">
    <location>
        <position position="1"/>
    </location>
</feature>
<evidence type="ECO:0000256" key="2">
    <source>
        <dbReference type="ARBA" id="ARBA00022729"/>
    </source>
</evidence>
<dbReference type="InterPro" id="IPR054579">
    <property type="entry name" value="GCE-like_dom"/>
</dbReference>
<dbReference type="EMBL" id="UINC01018704">
    <property type="protein sequence ID" value="SVA78803.1"/>
    <property type="molecule type" value="Genomic_DNA"/>
</dbReference>
<dbReference type="PANTHER" id="PTHR22946:SF9">
    <property type="entry name" value="POLYKETIDE TRANSFERASE AF380"/>
    <property type="match status" value="1"/>
</dbReference>
<accession>A0A381YQH9</accession>
<dbReference type="SUPFAM" id="SSF53474">
    <property type="entry name" value="alpha/beta-Hydrolases"/>
    <property type="match status" value="1"/>
</dbReference>
<dbReference type="Gene3D" id="3.40.50.1820">
    <property type="entry name" value="alpha/beta hydrolase"/>
    <property type="match status" value="1"/>
</dbReference>
<dbReference type="InterPro" id="IPR050261">
    <property type="entry name" value="FrsA_esterase"/>
</dbReference>
<evidence type="ECO:0000313" key="5">
    <source>
        <dbReference type="EMBL" id="SVA78803.1"/>
    </source>
</evidence>
<gene>
    <name evidence="5" type="ORF">METZ01_LOCUS131657</name>
</gene>
<proteinExistence type="predicted"/>
<dbReference type="PANTHER" id="PTHR22946">
    <property type="entry name" value="DIENELACTONE HYDROLASE DOMAIN-CONTAINING PROTEIN-RELATED"/>
    <property type="match status" value="1"/>
</dbReference>
<keyword evidence="1" id="KW-0719">Serine esterase</keyword>
<evidence type="ECO:0000259" key="4">
    <source>
        <dbReference type="Pfam" id="PF22244"/>
    </source>
</evidence>
<organism evidence="5">
    <name type="scientific">marine metagenome</name>
    <dbReference type="NCBI Taxonomy" id="408172"/>
    <lineage>
        <taxon>unclassified sequences</taxon>
        <taxon>metagenomes</taxon>
        <taxon>ecological metagenomes</taxon>
    </lineage>
</organism>
<keyword evidence="3" id="KW-0378">Hydrolase</keyword>
<dbReference type="AlphaFoldDB" id="A0A381YQH9"/>
<sequence>VLPFLAAEPDGIDHSRLLVYHDSAGTEHPVTTPADWAKRRRQIVEGMQQAMGPLPDRANLPMLDMRVHNQADGDGFTRLSIDFAAEKKDRLPALLYRPKTRRLAKRPAILALHPTSPLGKHRVTKKGGVPNRAYAYELAKRGYVVIAPDYPPFGDYAYDFESDDYVSGTMKGIFNHMRCVDLLQSLPEVDPGRIGAIGHSLGGHNAMFVGVFDPRIKVIVSSCGWTPFHDYYDGNIKGWTSDRYMPLIKTRYKLDPNRVPFDFYEVVAALAPRSFFSSSPLRDSNFDVRGVKKAIPKARGVYRLLGQANALQLRTPDCEHDFPVEVRDEAYHFIDQALGQTEN</sequence>
<protein>
    <recommendedName>
        <fullName evidence="4">4-O-methyl-glucuronoyl methylesterase-like domain-containing protein</fullName>
    </recommendedName>
</protein>
<dbReference type="GO" id="GO:0052689">
    <property type="term" value="F:carboxylic ester hydrolase activity"/>
    <property type="evidence" value="ECO:0007669"/>
    <property type="project" value="UniProtKB-KW"/>
</dbReference>
<reference evidence="5" key="1">
    <citation type="submission" date="2018-05" db="EMBL/GenBank/DDBJ databases">
        <authorList>
            <person name="Lanie J.A."/>
            <person name="Ng W.-L."/>
            <person name="Kazmierczak K.M."/>
            <person name="Andrzejewski T.M."/>
            <person name="Davidsen T.M."/>
            <person name="Wayne K.J."/>
            <person name="Tettelin H."/>
            <person name="Glass J.I."/>
            <person name="Rusch D."/>
            <person name="Podicherti R."/>
            <person name="Tsui H.-C.T."/>
            <person name="Winkler M.E."/>
        </authorList>
    </citation>
    <scope>NUCLEOTIDE SEQUENCE</scope>
</reference>
<dbReference type="InterPro" id="IPR029058">
    <property type="entry name" value="AB_hydrolase_fold"/>
</dbReference>
<keyword evidence="2" id="KW-0732">Signal</keyword>
<evidence type="ECO:0000256" key="1">
    <source>
        <dbReference type="ARBA" id="ARBA00022487"/>
    </source>
</evidence>
<name>A0A381YQH9_9ZZZZ</name>
<evidence type="ECO:0000256" key="3">
    <source>
        <dbReference type="ARBA" id="ARBA00022801"/>
    </source>
</evidence>
<dbReference type="Pfam" id="PF22244">
    <property type="entry name" value="GCE_fung"/>
    <property type="match status" value="1"/>
</dbReference>